<sequence>MEQPGRGFASASATYRQTGGEAAQELSFYGAIGLTSDVSLGIDLNRNSAGSGHALIFARLPLHTGSRYRLAAEAGFGGNHYQGVWQLMQKTTLSYGRSFETGQNTGWLAVDAAYELRNRGLETTWKLDAAIGLNRAGKMAPMLQVETSKPVGGRFSYALTPTLRLPLDSSRELILGLEYRNTGRRSLGLELGVWQRF</sequence>
<protein>
    <recommendedName>
        <fullName evidence="3">Autotransporter domain-containing protein</fullName>
    </recommendedName>
</protein>
<accession>V9VPI8</accession>
<evidence type="ECO:0000313" key="1">
    <source>
        <dbReference type="EMBL" id="AHC99623.1"/>
    </source>
</evidence>
<gene>
    <name evidence="1" type="ORF">METH_01865</name>
</gene>
<dbReference type="PATRIC" id="fig|999552.6.peg.371"/>
<reference evidence="1 2" key="1">
    <citation type="submission" date="2013-09" db="EMBL/GenBank/DDBJ databases">
        <authorList>
            <consortium name="DOE Joint Genome Institute"/>
            <person name="Klenk H.-P."/>
            <person name="Huntemann M."/>
            <person name="Han J."/>
            <person name="Chen A."/>
            <person name="Kyrpides N."/>
            <person name="Mavromatis K."/>
            <person name="Markowitz V."/>
            <person name="Palaniappan K."/>
            <person name="Ivanova N."/>
            <person name="Schaumberg A."/>
            <person name="Pati A."/>
            <person name="Liolios K."/>
            <person name="Nordberg H.P."/>
            <person name="Cantor M.N."/>
            <person name="Hua S.X."/>
            <person name="Woyke T."/>
        </authorList>
    </citation>
    <scope>NUCLEOTIDE SEQUENCE [LARGE SCALE GENOMIC DNA]</scope>
    <source>
        <strain evidence="1 2">DSM 14336</strain>
    </source>
</reference>
<dbReference type="HOGENOM" id="CLU_085059_1_0_5"/>
<evidence type="ECO:0000313" key="2">
    <source>
        <dbReference type="Proteomes" id="UP000018780"/>
    </source>
</evidence>
<proteinExistence type="predicted"/>
<dbReference type="STRING" id="999552.METH_01865"/>
<dbReference type="KEGG" id="lmd:METH_01865"/>
<keyword evidence="2" id="KW-1185">Reference proteome</keyword>
<name>V9VPI8_9RHOB</name>
<dbReference type="Proteomes" id="UP000018780">
    <property type="component" value="Chromosome"/>
</dbReference>
<organism evidence="1 2">
    <name type="scientific">Leisingera methylohalidivorans DSM 14336</name>
    <dbReference type="NCBI Taxonomy" id="999552"/>
    <lineage>
        <taxon>Bacteria</taxon>
        <taxon>Pseudomonadati</taxon>
        <taxon>Pseudomonadota</taxon>
        <taxon>Alphaproteobacteria</taxon>
        <taxon>Rhodobacterales</taxon>
        <taxon>Roseobacteraceae</taxon>
        <taxon>Leisingera</taxon>
    </lineage>
</organism>
<evidence type="ECO:0008006" key="3">
    <source>
        <dbReference type="Google" id="ProtNLM"/>
    </source>
</evidence>
<dbReference type="AlphaFoldDB" id="V9VPI8"/>
<dbReference type="EMBL" id="CP006773">
    <property type="protein sequence ID" value="AHC99623.1"/>
    <property type="molecule type" value="Genomic_DNA"/>
</dbReference>